<sequence length="816" mass="91533">MESIRERLAVPPERLRRRLDPASLPFKTTAEVEPLNGTIGQPRALDAIEFGLDVQNHGYNLYVAGVPGSGRETTVRDYLGRYARTRPTPSDWIYVHNFDEADRPNAIPLPAGRGVQFAREMDEFLESARQEIPRAFDSEDYERRRREALAELGQRREELFRQMNEFAANRGFVLEATPTGILSIPVVQGRPLSPEEFERLPAEVQQEIRNRDAEIQEHVSRALRQVRQLEKEAAERVRKLDRDVVTFLVGPMLDDLRDRYQDCPEVVAYLEAVRNDLPEHIDMFRQARQPAVALPIPQPAQAQPDLNRYRVNVLIDNSHLDGAPVVIERNPSYYNLIGRIDYRATFGAMVTDFRQIRPGALHRANGGFLVLHVVELLREPFAWDALKRALVTRSIQIENLGEQYSAVPMARLRPEPIPLSVKVVLIGPLEVYHILYQIDEDFQELFKVRADFGPDMDWIDEHVQNYAAFISRRVHEWGLRHFDRSAVARVVEYGARQREHQGKLSTRLLDIANIVAEASYWAEKAGHEFVQADDVDQAIRKRRYRSNLVEERIRELLTDGTIMIDVDGEAVARVNGLAVLSFGDYAFGKPSRVTARVSAGRGSIVSIEREIELSGPIHSKGVMILSGYLRGHYGQHVPLAITATLTFEQSYEGVDGDSASSTELYALLSALSGLPLDQGIAVTGSVNQFGEVQAVGGVNQKIEGFYAVCKEKGLTGRQGVIIPAANVKNLMLDDDVVEAVRAGRFHVWAVRTIDEGIEILTGRPAGERGPDGQYPEGTVHRLVEDRLRRYAEEVRAFAAPDGAAGAAQVASGEESQ</sequence>
<dbReference type="GO" id="GO:0004252">
    <property type="term" value="F:serine-type endopeptidase activity"/>
    <property type="evidence" value="ECO:0007669"/>
    <property type="project" value="UniProtKB-UniRule"/>
</dbReference>
<dbReference type="InterPro" id="IPR046843">
    <property type="entry name" value="LonB_AAA-LID"/>
</dbReference>
<proteinExistence type="inferred from homology"/>
<reference evidence="5 6" key="2">
    <citation type="journal article" date="2010" name="Stand. Genomic Sci.">
        <title>Complete genome sequence of Desulfohalobium retbaense type strain (HR(100)).</title>
        <authorList>
            <person name="Spring S."/>
            <person name="Nolan M."/>
            <person name="Lapidus A."/>
            <person name="Glavina Del Rio T."/>
            <person name="Copeland A."/>
            <person name="Tice H."/>
            <person name="Cheng J.F."/>
            <person name="Lucas S."/>
            <person name="Land M."/>
            <person name="Chen F."/>
            <person name="Bruce D."/>
            <person name="Goodwin L."/>
            <person name="Pitluck S."/>
            <person name="Ivanova N."/>
            <person name="Mavromatis K."/>
            <person name="Mikhailova N."/>
            <person name="Pati A."/>
            <person name="Chen A."/>
            <person name="Palaniappan K."/>
            <person name="Hauser L."/>
            <person name="Chang Y.J."/>
            <person name="Jeffries C.D."/>
            <person name="Munk C."/>
            <person name="Kiss H."/>
            <person name="Chain P."/>
            <person name="Han C."/>
            <person name="Brettin T."/>
            <person name="Detter J.C."/>
            <person name="Schuler E."/>
            <person name="Goker M."/>
            <person name="Rohde M."/>
            <person name="Bristow J."/>
            <person name="Eisen J.A."/>
            <person name="Markowitz V."/>
            <person name="Hugenholtz P."/>
            <person name="Kyrpides N.C."/>
            <person name="Klenk H.P."/>
        </authorList>
    </citation>
    <scope>NUCLEOTIDE SEQUENCE [LARGE SCALE GENOMIC DNA]</scope>
    <source>
        <strain evidence="6">ATCC 49802 / DSM 20745 / S 6022</strain>
    </source>
</reference>
<feature type="active site" evidence="2">
    <location>
        <position position="701"/>
    </location>
</feature>
<dbReference type="Pfam" id="PF13654">
    <property type="entry name" value="AAA_32"/>
    <property type="match status" value="1"/>
</dbReference>
<dbReference type="InterPro" id="IPR027065">
    <property type="entry name" value="Lon_Prtase"/>
</dbReference>
<dbReference type="InterPro" id="IPR041699">
    <property type="entry name" value="AAA_32"/>
</dbReference>
<dbReference type="GO" id="GO:0030163">
    <property type="term" value="P:protein catabolic process"/>
    <property type="evidence" value="ECO:0007669"/>
    <property type="project" value="InterPro"/>
</dbReference>
<dbReference type="EMBL" id="CP001824">
    <property type="protein sequence ID" value="ACZ40083.1"/>
    <property type="molecule type" value="Genomic_DNA"/>
</dbReference>
<organism evidence="5 6">
    <name type="scientific">Sphaerobacter thermophilus (strain ATCC 49802 / DSM 20745 / KCCM 41009 / NCIMB 13125 / S 6022)</name>
    <dbReference type="NCBI Taxonomy" id="479434"/>
    <lineage>
        <taxon>Bacteria</taxon>
        <taxon>Pseudomonadati</taxon>
        <taxon>Thermomicrobiota</taxon>
        <taxon>Thermomicrobia</taxon>
        <taxon>Sphaerobacterales</taxon>
        <taxon>Sphaerobacterineae</taxon>
        <taxon>Sphaerobacteraceae</taxon>
        <taxon>Sphaerobacter</taxon>
    </lineage>
</organism>
<dbReference type="InterPro" id="IPR008269">
    <property type="entry name" value="Lon_proteolytic"/>
</dbReference>
<comment type="catalytic activity">
    <reaction evidence="2">
        <text>Hydrolysis of proteins in presence of ATP.</text>
        <dbReference type="EC" id="3.4.21.53"/>
    </reaction>
</comment>
<feature type="domain" description="Lon proteolytic" evidence="4">
    <location>
        <begin position="568"/>
        <end position="763"/>
    </location>
</feature>
<dbReference type="SUPFAM" id="SSF54211">
    <property type="entry name" value="Ribosomal protein S5 domain 2-like"/>
    <property type="match status" value="1"/>
</dbReference>
<name>D1C8E0_SPHTD</name>
<dbReference type="Pfam" id="PF20437">
    <property type="entry name" value="LonC_helical"/>
    <property type="match status" value="1"/>
</dbReference>
<dbReference type="KEGG" id="sti:Sthe_2669"/>
<keyword evidence="1 2" id="KW-0645">Protease</keyword>
<dbReference type="AlphaFoldDB" id="D1C8E0"/>
<dbReference type="eggNOG" id="COG1067">
    <property type="taxonomic scope" value="Bacteria"/>
</dbReference>
<protein>
    <recommendedName>
        <fullName evidence="2">endopeptidase La</fullName>
        <ecNumber evidence="2">3.4.21.53</ecNumber>
    </recommendedName>
</protein>
<dbReference type="InterPro" id="IPR020568">
    <property type="entry name" value="Ribosomal_Su5_D2-typ_SF"/>
</dbReference>
<dbReference type="InterPro" id="IPR027417">
    <property type="entry name" value="P-loop_NTPase"/>
</dbReference>
<dbReference type="InterPro" id="IPR014721">
    <property type="entry name" value="Ribsml_uS5_D2-typ_fold_subgr"/>
</dbReference>
<dbReference type="GO" id="GO:0005524">
    <property type="term" value="F:ATP binding"/>
    <property type="evidence" value="ECO:0007669"/>
    <property type="project" value="InterPro"/>
</dbReference>
<dbReference type="InterPro" id="IPR046844">
    <property type="entry name" value="Lon-like_helical"/>
</dbReference>
<dbReference type="PANTHER" id="PTHR10046">
    <property type="entry name" value="ATP DEPENDENT LON PROTEASE FAMILY MEMBER"/>
    <property type="match status" value="1"/>
</dbReference>
<dbReference type="RefSeq" id="WP_012873121.1">
    <property type="nucleotide sequence ID" value="NC_013524.1"/>
</dbReference>
<gene>
    <name evidence="5" type="ordered locus">Sthe_2669</name>
</gene>
<dbReference type="EC" id="3.4.21.53" evidence="2"/>
<dbReference type="Gene3D" id="3.30.230.10">
    <property type="match status" value="1"/>
</dbReference>
<accession>D1C8E0</accession>
<keyword evidence="6" id="KW-1185">Reference proteome</keyword>
<feature type="coiled-coil region" evidence="3">
    <location>
        <begin position="138"/>
        <end position="169"/>
    </location>
</feature>
<dbReference type="OrthoDB" id="9758568at2"/>
<dbReference type="PRINTS" id="PR00830">
    <property type="entry name" value="ENDOLAPTASE"/>
</dbReference>
<dbReference type="Pfam" id="PF20436">
    <property type="entry name" value="LonB_AAA-LID"/>
    <property type="match status" value="1"/>
</dbReference>
<dbReference type="Gene3D" id="1.10.8.60">
    <property type="match status" value="1"/>
</dbReference>
<dbReference type="SUPFAM" id="SSF52540">
    <property type="entry name" value="P-loop containing nucleoside triphosphate hydrolases"/>
    <property type="match status" value="1"/>
</dbReference>
<dbReference type="Pfam" id="PF05362">
    <property type="entry name" value="Lon_C"/>
    <property type="match status" value="1"/>
</dbReference>
<evidence type="ECO:0000256" key="3">
    <source>
        <dbReference type="SAM" id="Coils"/>
    </source>
</evidence>
<dbReference type="HOGENOM" id="CLU_014785_0_1_0"/>
<evidence type="ECO:0000313" key="5">
    <source>
        <dbReference type="EMBL" id="ACZ40083.1"/>
    </source>
</evidence>
<comment type="similarity">
    <text evidence="2">Belongs to the peptidase S16 family.</text>
</comment>
<keyword evidence="2" id="KW-0720">Serine protease</keyword>
<dbReference type="InParanoid" id="D1C8E0"/>
<dbReference type="Gene3D" id="3.40.50.300">
    <property type="entry name" value="P-loop containing nucleotide triphosphate hydrolases"/>
    <property type="match status" value="2"/>
</dbReference>
<feature type="coiled-coil region" evidence="3">
    <location>
        <begin position="212"/>
        <end position="243"/>
    </location>
</feature>
<evidence type="ECO:0000256" key="1">
    <source>
        <dbReference type="ARBA" id="ARBA00022670"/>
    </source>
</evidence>
<dbReference type="Proteomes" id="UP000002027">
    <property type="component" value="Chromosome 2"/>
</dbReference>
<keyword evidence="2" id="KW-0378">Hydrolase</keyword>
<evidence type="ECO:0000256" key="2">
    <source>
        <dbReference type="PROSITE-ProRule" id="PRU01122"/>
    </source>
</evidence>
<evidence type="ECO:0000313" key="6">
    <source>
        <dbReference type="Proteomes" id="UP000002027"/>
    </source>
</evidence>
<evidence type="ECO:0000259" key="4">
    <source>
        <dbReference type="PROSITE" id="PS51786"/>
    </source>
</evidence>
<dbReference type="GO" id="GO:0004176">
    <property type="term" value="F:ATP-dependent peptidase activity"/>
    <property type="evidence" value="ECO:0007669"/>
    <property type="project" value="UniProtKB-UniRule"/>
</dbReference>
<keyword evidence="3" id="KW-0175">Coiled coil</keyword>
<feature type="active site" evidence="2">
    <location>
        <position position="658"/>
    </location>
</feature>
<reference evidence="6" key="1">
    <citation type="submission" date="2009-11" db="EMBL/GenBank/DDBJ databases">
        <title>The complete chromosome 2 of Sphaerobacter thermophilus DSM 20745.</title>
        <authorList>
            <person name="Lucas S."/>
            <person name="Copeland A."/>
            <person name="Lapidus A."/>
            <person name="Glavina del Rio T."/>
            <person name="Dalin E."/>
            <person name="Tice H."/>
            <person name="Bruce D."/>
            <person name="Goodwin L."/>
            <person name="Pitluck S."/>
            <person name="Kyrpides N."/>
            <person name="Mavromatis K."/>
            <person name="Ivanova N."/>
            <person name="Mikhailova N."/>
            <person name="LaButti K.M."/>
            <person name="Clum A."/>
            <person name="Sun H.I."/>
            <person name="Brettin T."/>
            <person name="Detter J.C."/>
            <person name="Han C."/>
            <person name="Larimer F."/>
            <person name="Land M."/>
            <person name="Hauser L."/>
            <person name="Markowitz V."/>
            <person name="Cheng J.F."/>
            <person name="Hugenholtz P."/>
            <person name="Woyke T."/>
            <person name="Wu D."/>
            <person name="Steenblock K."/>
            <person name="Schneider S."/>
            <person name="Pukall R."/>
            <person name="Goeker M."/>
            <person name="Klenk H.P."/>
            <person name="Eisen J.A."/>
        </authorList>
    </citation>
    <scope>NUCLEOTIDE SEQUENCE [LARGE SCALE GENOMIC DNA]</scope>
    <source>
        <strain evidence="6">ATCC 49802 / DSM 20745 / S 6022</strain>
    </source>
</reference>
<dbReference type="PROSITE" id="PS51786">
    <property type="entry name" value="LON_PROTEOLYTIC"/>
    <property type="match status" value="1"/>
</dbReference>
<dbReference type="GO" id="GO:0006508">
    <property type="term" value="P:proteolysis"/>
    <property type="evidence" value="ECO:0007669"/>
    <property type="project" value="UniProtKB-KW"/>
</dbReference>